<reference evidence="2 3" key="1">
    <citation type="submission" date="2021-03" db="EMBL/GenBank/DDBJ databases">
        <title>Genomic Encyclopedia of Type Strains, Phase IV (KMG-IV): sequencing the most valuable type-strain genomes for metagenomic binning, comparative biology and taxonomic classification.</title>
        <authorList>
            <person name="Goeker M."/>
        </authorList>
    </citation>
    <scope>NUCLEOTIDE SEQUENCE [LARGE SCALE GENOMIC DNA]</scope>
    <source>
        <strain evidence="2 3">DSM 27138</strain>
    </source>
</reference>
<dbReference type="EMBL" id="JAGGLG010000020">
    <property type="protein sequence ID" value="MBP2018995.1"/>
    <property type="molecule type" value="Genomic_DNA"/>
</dbReference>
<name>A0ABS4JTY9_9FIRM</name>
<gene>
    <name evidence="2" type="ORF">J2Z79_002411</name>
</gene>
<sequence length="313" mass="35881">MEELNRRLAEAADRYARLEKLNRQAARLRKEYEAAVGQAERLKAALAKEQRDVERLESGSLWALLTTMFADRTERLDRERQEAAEALVRYEEARQHAEQLRRDLQTAEREAANLAGADTAYRELLAEKEQRLRSEQGPAVERLLALDREEADASRRLREIAEALDAGQSACMGLRRVTDLLRSAESWGTWDMLGGGLLSTMVKHSRIDDARAQLNEVRHALDVFRRELADVGGVIDLPSVDLDGFTRFADYFWDNFFVDWIVQSRIGQALRAVQDAQSQVLHLLDWLAAQKGAMQASLDDIRRRREQFIVNDY</sequence>
<organism evidence="2 3">
    <name type="scientific">Symbiobacterium terraclitae</name>
    <dbReference type="NCBI Taxonomy" id="557451"/>
    <lineage>
        <taxon>Bacteria</taxon>
        <taxon>Bacillati</taxon>
        <taxon>Bacillota</taxon>
        <taxon>Clostridia</taxon>
        <taxon>Eubacteriales</taxon>
        <taxon>Symbiobacteriaceae</taxon>
        <taxon>Symbiobacterium</taxon>
    </lineage>
</organism>
<keyword evidence="1" id="KW-0175">Coiled coil</keyword>
<accession>A0ABS4JTY9</accession>
<evidence type="ECO:0000313" key="3">
    <source>
        <dbReference type="Proteomes" id="UP001519289"/>
    </source>
</evidence>
<evidence type="ECO:0000313" key="2">
    <source>
        <dbReference type="EMBL" id="MBP2018995.1"/>
    </source>
</evidence>
<dbReference type="RefSeq" id="WP_209467114.1">
    <property type="nucleotide sequence ID" value="NZ_JAGGLG010000020.1"/>
</dbReference>
<keyword evidence="3" id="KW-1185">Reference proteome</keyword>
<dbReference type="Proteomes" id="UP001519289">
    <property type="component" value="Unassembled WGS sequence"/>
</dbReference>
<proteinExistence type="predicted"/>
<feature type="coiled-coil region" evidence="1">
    <location>
        <begin position="1"/>
        <end position="117"/>
    </location>
</feature>
<comment type="caution">
    <text evidence="2">The sequence shown here is derived from an EMBL/GenBank/DDBJ whole genome shotgun (WGS) entry which is preliminary data.</text>
</comment>
<protein>
    <submittedName>
        <fullName evidence="2">Nucleic acid-binding Zn-ribbon protein</fullName>
    </submittedName>
</protein>
<evidence type="ECO:0000256" key="1">
    <source>
        <dbReference type="SAM" id="Coils"/>
    </source>
</evidence>